<dbReference type="InterPro" id="IPR049820">
    <property type="entry name" value="Trnsprt_adja_ssu-like"/>
</dbReference>
<reference evidence="2 3" key="1">
    <citation type="submission" date="2019-03" db="EMBL/GenBank/DDBJ databases">
        <title>Genomic Encyclopedia of Type Strains, Phase III (KMG-III): the genomes of soil and plant-associated and newly described type strains.</title>
        <authorList>
            <person name="Whitman W."/>
        </authorList>
    </citation>
    <scope>NUCLEOTIDE SEQUENCE [LARGE SCALE GENOMIC DNA]</scope>
    <source>
        <strain evidence="2 3">DSM 27373</strain>
    </source>
</reference>
<keyword evidence="1" id="KW-0812">Transmembrane</keyword>
<evidence type="ECO:0000313" key="2">
    <source>
        <dbReference type="EMBL" id="TDS86094.1"/>
    </source>
</evidence>
<accession>A0A4R7G3X3</accession>
<keyword evidence="1" id="KW-0472">Membrane</keyword>
<feature type="transmembrane region" description="Helical" evidence="1">
    <location>
        <begin position="6"/>
        <end position="29"/>
    </location>
</feature>
<gene>
    <name evidence="2" type="ORF">EV640_104116</name>
</gene>
<proteinExistence type="predicted"/>
<keyword evidence="3" id="KW-1185">Reference proteome</keyword>
<keyword evidence="1" id="KW-1133">Transmembrane helix</keyword>
<dbReference type="RefSeq" id="WP_036476397.1">
    <property type="nucleotide sequence ID" value="NZ_SOAN01000004.1"/>
</dbReference>
<dbReference type="EMBL" id="SOAN01000004">
    <property type="protein sequence ID" value="TDS86094.1"/>
    <property type="molecule type" value="Genomic_DNA"/>
</dbReference>
<sequence>MSTLAMTLYTLMWPLIVLAVMAVIGYAFFADWKKARETGQDII</sequence>
<evidence type="ECO:0000313" key="3">
    <source>
        <dbReference type="Proteomes" id="UP000294506"/>
    </source>
</evidence>
<dbReference type="Proteomes" id="UP000294506">
    <property type="component" value="Unassembled WGS sequence"/>
</dbReference>
<dbReference type="AlphaFoldDB" id="A0A4R7G3X3"/>
<name>A0A4R7G3X3_9MICC</name>
<dbReference type="NCBIfam" id="NF038354">
    <property type="entry name" value="trnsprt_adja_43"/>
    <property type="match status" value="1"/>
</dbReference>
<evidence type="ECO:0000256" key="1">
    <source>
        <dbReference type="SAM" id="Phobius"/>
    </source>
</evidence>
<protein>
    <submittedName>
        <fullName evidence="2">Uncharacterized protein</fullName>
    </submittedName>
</protein>
<organism evidence="2 3">
    <name type="scientific">Nesterenkonia aurantiaca</name>
    <dbReference type="NCBI Taxonomy" id="1436010"/>
    <lineage>
        <taxon>Bacteria</taxon>
        <taxon>Bacillati</taxon>
        <taxon>Actinomycetota</taxon>
        <taxon>Actinomycetes</taxon>
        <taxon>Micrococcales</taxon>
        <taxon>Micrococcaceae</taxon>
        <taxon>Nesterenkonia</taxon>
    </lineage>
</organism>
<comment type="caution">
    <text evidence="2">The sequence shown here is derived from an EMBL/GenBank/DDBJ whole genome shotgun (WGS) entry which is preliminary data.</text>
</comment>